<dbReference type="Gene3D" id="3.40.630.30">
    <property type="match status" value="1"/>
</dbReference>
<dbReference type="AlphaFoldDB" id="A0A852UYA6"/>
<name>A0A852UYA6_9ACTN</name>
<keyword evidence="4" id="KW-0687">Ribonucleoprotein</keyword>
<evidence type="ECO:0000313" key="5">
    <source>
        <dbReference type="Proteomes" id="UP000576393"/>
    </source>
</evidence>
<evidence type="ECO:0000256" key="1">
    <source>
        <dbReference type="ARBA" id="ARBA00022679"/>
    </source>
</evidence>
<comment type="caution">
    <text evidence="4">The sequence shown here is derived from an EMBL/GenBank/DDBJ whole genome shotgun (WGS) entry which is preliminary data.</text>
</comment>
<evidence type="ECO:0000256" key="2">
    <source>
        <dbReference type="ARBA" id="ARBA00023315"/>
    </source>
</evidence>
<dbReference type="GO" id="GO:0016747">
    <property type="term" value="F:acyltransferase activity, transferring groups other than amino-acyl groups"/>
    <property type="evidence" value="ECO:0007669"/>
    <property type="project" value="InterPro"/>
</dbReference>
<dbReference type="Pfam" id="PF00583">
    <property type="entry name" value="Acetyltransf_1"/>
    <property type="match status" value="1"/>
</dbReference>
<feature type="domain" description="N-acetyltransferase" evidence="3">
    <location>
        <begin position="3"/>
        <end position="177"/>
    </location>
</feature>
<dbReference type="InterPro" id="IPR050832">
    <property type="entry name" value="Bact_Acetyltransf"/>
</dbReference>
<reference evidence="4 5" key="1">
    <citation type="submission" date="2020-07" db="EMBL/GenBank/DDBJ databases">
        <title>Sequencing the genomes of 1000 actinobacteria strains.</title>
        <authorList>
            <person name="Klenk H.-P."/>
        </authorList>
    </citation>
    <scope>NUCLEOTIDE SEQUENCE [LARGE SCALE GENOMIC DNA]</scope>
    <source>
        <strain evidence="4 5">DSM 45763</strain>
    </source>
</reference>
<keyword evidence="2" id="KW-0012">Acyltransferase</keyword>
<dbReference type="PANTHER" id="PTHR43877:SF1">
    <property type="entry name" value="ACETYLTRANSFERASE"/>
    <property type="match status" value="1"/>
</dbReference>
<gene>
    <name evidence="4" type="ORF">HDA43_002193</name>
</gene>
<dbReference type="PROSITE" id="PS51186">
    <property type="entry name" value="GNAT"/>
    <property type="match status" value="1"/>
</dbReference>
<dbReference type="InterPro" id="IPR016181">
    <property type="entry name" value="Acyl_CoA_acyltransferase"/>
</dbReference>
<proteinExistence type="predicted"/>
<dbReference type="EMBL" id="JACCCO010000001">
    <property type="protein sequence ID" value="NYF40034.1"/>
    <property type="molecule type" value="Genomic_DNA"/>
</dbReference>
<keyword evidence="5" id="KW-1185">Reference proteome</keyword>
<dbReference type="InterPro" id="IPR000182">
    <property type="entry name" value="GNAT_dom"/>
</dbReference>
<dbReference type="PANTHER" id="PTHR43877">
    <property type="entry name" value="AMINOALKYLPHOSPHONATE N-ACETYLTRANSFERASE-RELATED-RELATED"/>
    <property type="match status" value="1"/>
</dbReference>
<organism evidence="4 5">
    <name type="scientific">Streptosporangium sandarakinum</name>
    <dbReference type="NCBI Taxonomy" id="1260955"/>
    <lineage>
        <taxon>Bacteria</taxon>
        <taxon>Bacillati</taxon>
        <taxon>Actinomycetota</taxon>
        <taxon>Actinomycetes</taxon>
        <taxon>Streptosporangiales</taxon>
        <taxon>Streptosporangiaceae</taxon>
        <taxon>Streptosporangium</taxon>
    </lineage>
</organism>
<dbReference type="RefSeq" id="WP_179819594.1">
    <property type="nucleotide sequence ID" value="NZ_JACCCO010000001.1"/>
</dbReference>
<evidence type="ECO:0000313" key="4">
    <source>
        <dbReference type="EMBL" id="NYF40034.1"/>
    </source>
</evidence>
<keyword evidence="1" id="KW-0808">Transferase</keyword>
<dbReference type="GO" id="GO:0005840">
    <property type="term" value="C:ribosome"/>
    <property type="evidence" value="ECO:0007669"/>
    <property type="project" value="UniProtKB-KW"/>
</dbReference>
<dbReference type="Proteomes" id="UP000576393">
    <property type="component" value="Unassembled WGS sequence"/>
</dbReference>
<protein>
    <submittedName>
        <fullName evidence="4">Ribosomal protein S18 acetylase RimI-like enzyme</fullName>
    </submittedName>
</protein>
<accession>A0A852UYA6</accession>
<evidence type="ECO:0000259" key="3">
    <source>
        <dbReference type="PROSITE" id="PS51186"/>
    </source>
</evidence>
<dbReference type="SUPFAM" id="SSF55729">
    <property type="entry name" value="Acyl-CoA N-acyltransferases (Nat)"/>
    <property type="match status" value="1"/>
</dbReference>
<keyword evidence="4" id="KW-0689">Ribosomal protein</keyword>
<sequence>MELKIRPGAPEDVAAVERVRVTTWRAAYRGLMPDGYLGALGVDPDRVVRMERGLTNALAEGRTPLVVAETEGEITGFVNFGHCRDEEIGGGEVFSLYVLPEAQSAGLGRALLADAVTRLRAAGHEEIGLWVATGNGQARRFYERFGFVPSGRTGTHPLPEPYPPIEDTHYRLAPTAPGDAPLLP</sequence>
<dbReference type="CDD" id="cd04301">
    <property type="entry name" value="NAT_SF"/>
    <property type="match status" value="1"/>
</dbReference>